<gene>
    <name evidence="4" type="primary">LOC103343610</name>
</gene>
<dbReference type="Proteomes" id="UP000694861">
    <property type="component" value="Unplaced"/>
</dbReference>
<dbReference type="PANTHER" id="PTHR47723:SF23">
    <property type="entry name" value="REVERSE TRANSCRIPTASE-LIKE PROTEIN"/>
    <property type="match status" value="1"/>
</dbReference>
<proteinExistence type="predicted"/>
<accession>A0ABM0PW54</accession>
<organism evidence="3 4">
    <name type="scientific">Prunus mume</name>
    <name type="common">Japanese apricot</name>
    <name type="synonym">Armeniaca mume</name>
    <dbReference type="NCBI Taxonomy" id="102107"/>
    <lineage>
        <taxon>Eukaryota</taxon>
        <taxon>Viridiplantae</taxon>
        <taxon>Streptophyta</taxon>
        <taxon>Embryophyta</taxon>
        <taxon>Tracheophyta</taxon>
        <taxon>Spermatophyta</taxon>
        <taxon>Magnoliopsida</taxon>
        <taxon>eudicotyledons</taxon>
        <taxon>Gunneridae</taxon>
        <taxon>Pentapetalae</taxon>
        <taxon>rosids</taxon>
        <taxon>fabids</taxon>
        <taxon>Rosales</taxon>
        <taxon>Rosaceae</taxon>
        <taxon>Amygdaloideae</taxon>
        <taxon>Amygdaleae</taxon>
        <taxon>Prunus</taxon>
    </lineage>
</organism>
<evidence type="ECO:0000313" key="4">
    <source>
        <dbReference type="RefSeq" id="XP_008245486.1"/>
    </source>
</evidence>
<reference evidence="4" key="2">
    <citation type="submission" date="2025-08" db="UniProtKB">
        <authorList>
            <consortium name="RefSeq"/>
        </authorList>
    </citation>
    <scope>IDENTIFICATION</scope>
</reference>
<dbReference type="PANTHER" id="PTHR47723">
    <property type="entry name" value="OS05G0353850 PROTEIN"/>
    <property type="match status" value="1"/>
</dbReference>
<dbReference type="Pfam" id="PF13966">
    <property type="entry name" value="zf-RVT"/>
    <property type="match status" value="1"/>
</dbReference>
<reference evidence="3" key="1">
    <citation type="journal article" date="2012" name="Nat. Commun.">
        <title>The genome of Prunus mume.</title>
        <authorList>
            <person name="Zhang Q."/>
            <person name="Chen W."/>
            <person name="Sun L."/>
            <person name="Zhao F."/>
            <person name="Huang B."/>
            <person name="Yang W."/>
            <person name="Tao Y."/>
            <person name="Wang J."/>
            <person name="Yuan Z."/>
            <person name="Fan G."/>
            <person name="Xing Z."/>
            <person name="Han C."/>
            <person name="Pan H."/>
            <person name="Zhong X."/>
            <person name="Shi W."/>
            <person name="Liang X."/>
            <person name="Du D."/>
            <person name="Sun F."/>
            <person name="Xu Z."/>
            <person name="Hao R."/>
            <person name="Lv T."/>
            <person name="Lv Y."/>
            <person name="Zheng Z."/>
            <person name="Sun M."/>
            <person name="Luo L."/>
            <person name="Cai M."/>
            <person name="Gao Y."/>
            <person name="Wang J."/>
            <person name="Yin Y."/>
            <person name="Xu X."/>
            <person name="Cheng T."/>
            <person name="Wang J."/>
        </authorList>
    </citation>
    <scope>NUCLEOTIDE SEQUENCE [LARGE SCALE GENOMIC DNA]</scope>
</reference>
<evidence type="ECO:0000259" key="2">
    <source>
        <dbReference type="Pfam" id="PF13966"/>
    </source>
</evidence>
<dbReference type="InterPro" id="IPR012337">
    <property type="entry name" value="RNaseH-like_sf"/>
</dbReference>
<protein>
    <submittedName>
        <fullName evidence="4">Uncharacterized protein LOC103343610</fullName>
    </submittedName>
</protein>
<dbReference type="InterPro" id="IPR053151">
    <property type="entry name" value="RNase_H-like"/>
</dbReference>
<feature type="non-terminal residue" evidence="4">
    <location>
        <position position="353"/>
    </location>
</feature>
<feature type="domain" description="RNase H type-1" evidence="1">
    <location>
        <begin position="232"/>
        <end position="317"/>
    </location>
</feature>
<dbReference type="InterPro" id="IPR026960">
    <property type="entry name" value="RVT-Znf"/>
</dbReference>
<feature type="domain" description="Reverse transcriptase zinc-binding" evidence="2">
    <location>
        <begin position="11"/>
        <end position="98"/>
    </location>
</feature>
<evidence type="ECO:0000259" key="1">
    <source>
        <dbReference type="Pfam" id="PF13456"/>
    </source>
</evidence>
<dbReference type="Gene3D" id="3.30.420.10">
    <property type="entry name" value="Ribonuclease H-like superfamily/Ribonuclease H"/>
    <property type="match status" value="1"/>
</dbReference>
<dbReference type="InterPro" id="IPR044730">
    <property type="entry name" value="RNase_H-like_dom_plant"/>
</dbReference>
<dbReference type="Pfam" id="PF13456">
    <property type="entry name" value="RVT_3"/>
    <property type="match status" value="1"/>
</dbReference>
<dbReference type="InterPro" id="IPR036397">
    <property type="entry name" value="RNaseH_sf"/>
</dbReference>
<dbReference type="RefSeq" id="XP_008245486.1">
    <property type="nucleotide sequence ID" value="XM_008247264.1"/>
</dbReference>
<name>A0ABM0PW54_PRUMU</name>
<evidence type="ECO:0000313" key="3">
    <source>
        <dbReference type="Proteomes" id="UP000694861"/>
    </source>
</evidence>
<dbReference type="CDD" id="cd06222">
    <property type="entry name" value="RNase_H_like"/>
    <property type="match status" value="1"/>
</dbReference>
<dbReference type="SUPFAM" id="SSF53098">
    <property type="entry name" value="Ribonuclease H-like"/>
    <property type="match status" value="1"/>
</dbReference>
<dbReference type="InterPro" id="IPR002156">
    <property type="entry name" value="RNaseH_domain"/>
</dbReference>
<keyword evidence="3" id="KW-1185">Reference proteome</keyword>
<sequence>MIWGPSPNGLFSVKSAYKTQMQEVNPHPNTQLLNVLWNQTLPPKIKLFGWLLLHGKLPVRQRLSRFIPSITLQFALCRNQPESINHLFMHCNFAQPVWNCIHGSIAPIPTVGDHIAWLSSLNTTDNQHGPNDFCKGLFIRRKIWDARNSLIFKDMAPHRARVLYCQSHSPRLLEGESEAQETQTGCSPYQIEASSLWLDQAQLRWINQKWSCYHKLFFIQNDNRPHPSKNIGVNSITMAECLALRDGLAHAVHHGWCNIILECDSKVIIDAANKKCSAPWSIMQLLQDVSHLASVCNLIKFQHAFREANSVADALASLGHSLTPSKLWVDSFPLSVVNSFYLDLFGSGYLVGL</sequence>
<dbReference type="GeneID" id="103343610"/>